<dbReference type="InterPro" id="IPR020904">
    <property type="entry name" value="Sc_DH/Rdtase_CS"/>
</dbReference>
<evidence type="ECO:0000259" key="4">
    <source>
        <dbReference type="SMART" id="SM00822"/>
    </source>
</evidence>
<dbReference type="PROSITE" id="PS00061">
    <property type="entry name" value="ADH_SHORT"/>
    <property type="match status" value="1"/>
</dbReference>
<gene>
    <name evidence="5" type="ORF">Dsi01nite_083300</name>
</gene>
<dbReference type="Proteomes" id="UP000660611">
    <property type="component" value="Unassembled WGS sequence"/>
</dbReference>
<dbReference type="InterPro" id="IPR057326">
    <property type="entry name" value="KR_dom"/>
</dbReference>
<dbReference type="InterPro" id="IPR036291">
    <property type="entry name" value="NAD(P)-bd_dom_sf"/>
</dbReference>
<dbReference type="Gene3D" id="3.40.50.720">
    <property type="entry name" value="NAD(P)-binding Rossmann-like Domain"/>
    <property type="match status" value="1"/>
</dbReference>
<feature type="domain" description="Ketoreductase" evidence="4">
    <location>
        <begin position="7"/>
        <end position="186"/>
    </location>
</feature>
<evidence type="ECO:0000256" key="1">
    <source>
        <dbReference type="ARBA" id="ARBA00006484"/>
    </source>
</evidence>
<reference evidence="5" key="1">
    <citation type="submission" date="2021-01" db="EMBL/GenBank/DDBJ databases">
        <title>Whole genome shotgun sequence of Dactylosporangium siamense NBRC 106093.</title>
        <authorList>
            <person name="Komaki H."/>
            <person name="Tamura T."/>
        </authorList>
    </citation>
    <scope>NUCLEOTIDE SEQUENCE</scope>
    <source>
        <strain evidence="5">NBRC 106093</strain>
    </source>
</reference>
<organism evidence="5 6">
    <name type="scientific">Dactylosporangium siamense</name>
    <dbReference type="NCBI Taxonomy" id="685454"/>
    <lineage>
        <taxon>Bacteria</taxon>
        <taxon>Bacillati</taxon>
        <taxon>Actinomycetota</taxon>
        <taxon>Actinomycetes</taxon>
        <taxon>Micromonosporales</taxon>
        <taxon>Micromonosporaceae</taxon>
        <taxon>Dactylosporangium</taxon>
    </lineage>
</organism>
<dbReference type="SMART" id="SM00822">
    <property type="entry name" value="PKS_KR"/>
    <property type="match status" value="1"/>
</dbReference>
<dbReference type="FunFam" id="3.40.50.720:FF:000084">
    <property type="entry name" value="Short-chain dehydrogenase reductase"/>
    <property type="match status" value="1"/>
</dbReference>
<dbReference type="GO" id="GO:0016491">
    <property type="term" value="F:oxidoreductase activity"/>
    <property type="evidence" value="ECO:0007669"/>
    <property type="project" value="UniProtKB-KW"/>
</dbReference>
<dbReference type="CDD" id="cd05233">
    <property type="entry name" value="SDR_c"/>
    <property type="match status" value="1"/>
</dbReference>
<sequence length="251" mass="26346">MRPFNGKHCVVIGGTHGMGRAVVDHLVAGGAQVLLTGRSETTVRQATEELGATAHVVRSDVADAAHIDALGTLVAERFPAVDLLFVNVGVADAQPFEDVTVAGYDRMFDVNVKGAFFTAQRLAPLIRDGGSIVFTTAVTNGRGSPTMSVYSGTKAAVRAFAKVLAAEFLPRRIRVNTVAPGFIDTPTMGIADATAEQRAALMKIGDEVTPMRRHGTTDEVARAVLFLAFDATFTTGVELPVDGGLGHVEAA</sequence>
<accession>A0A919UCB1</accession>
<dbReference type="AlphaFoldDB" id="A0A919UCB1"/>
<evidence type="ECO:0000313" key="5">
    <source>
        <dbReference type="EMBL" id="GIG50289.1"/>
    </source>
</evidence>
<comment type="caution">
    <text evidence="5">The sequence shown here is derived from an EMBL/GenBank/DDBJ whole genome shotgun (WGS) entry which is preliminary data.</text>
</comment>
<keyword evidence="3" id="KW-0520">NAD</keyword>
<evidence type="ECO:0000256" key="3">
    <source>
        <dbReference type="ARBA" id="ARBA00023027"/>
    </source>
</evidence>
<proteinExistence type="inferred from homology"/>
<dbReference type="PANTHER" id="PTHR24321:SF8">
    <property type="entry name" value="ESTRADIOL 17-BETA-DEHYDROGENASE 8-RELATED"/>
    <property type="match status" value="1"/>
</dbReference>
<dbReference type="EMBL" id="BONQ01000129">
    <property type="protein sequence ID" value="GIG50289.1"/>
    <property type="molecule type" value="Genomic_DNA"/>
</dbReference>
<dbReference type="InterPro" id="IPR002347">
    <property type="entry name" value="SDR_fam"/>
</dbReference>
<name>A0A919UCB1_9ACTN</name>
<dbReference type="PRINTS" id="PR00081">
    <property type="entry name" value="GDHRDH"/>
</dbReference>
<comment type="similarity">
    <text evidence="1">Belongs to the short-chain dehydrogenases/reductases (SDR) family.</text>
</comment>
<evidence type="ECO:0000313" key="6">
    <source>
        <dbReference type="Proteomes" id="UP000660611"/>
    </source>
</evidence>
<dbReference type="PANTHER" id="PTHR24321">
    <property type="entry name" value="DEHYDROGENASES, SHORT CHAIN"/>
    <property type="match status" value="1"/>
</dbReference>
<protein>
    <submittedName>
        <fullName evidence="5">Oxidoreductase</fullName>
    </submittedName>
</protein>
<keyword evidence="6" id="KW-1185">Reference proteome</keyword>
<dbReference type="RefSeq" id="WP_203851936.1">
    <property type="nucleotide sequence ID" value="NZ_BONQ01000129.1"/>
</dbReference>
<keyword evidence="2" id="KW-0560">Oxidoreductase</keyword>
<dbReference type="SUPFAM" id="SSF51735">
    <property type="entry name" value="NAD(P)-binding Rossmann-fold domains"/>
    <property type="match status" value="1"/>
</dbReference>
<evidence type="ECO:0000256" key="2">
    <source>
        <dbReference type="ARBA" id="ARBA00023002"/>
    </source>
</evidence>
<dbReference type="Pfam" id="PF13561">
    <property type="entry name" value="adh_short_C2"/>
    <property type="match status" value="1"/>
</dbReference>